<name>A0A9J6DV22_RHIMP</name>
<evidence type="ECO:0000313" key="1">
    <source>
        <dbReference type="EMBL" id="KAH8026047.1"/>
    </source>
</evidence>
<reference evidence="1" key="1">
    <citation type="journal article" date="2020" name="Cell">
        <title>Large-Scale Comparative Analyses of Tick Genomes Elucidate Their Genetic Diversity and Vector Capacities.</title>
        <authorList>
            <consortium name="Tick Genome and Microbiome Consortium (TIGMIC)"/>
            <person name="Jia N."/>
            <person name="Wang J."/>
            <person name="Shi W."/>
            <person name="Du L."/>
            <person name="Sun Y."/>
            <person name="Zhan W."/>
            <person name="Jiang J.F."/>
            <person name="Wang Q."/>
            <person name="Zhang B."/>
            <person name="Ji P."/>
            <person name="Bell-Sakyi L."/>
            <person name="Cui X.M."/>
            <person name="Yuan T.T."/>
            <person name="Jiang B.G."/>
            <person name="Yang W.F."/>
            <person name="Lam T.T."/>
            <person name="Chang Q.C."/>
            <person name="Ding S.J."/>
            <person name="Wang X.J."/>
            <person name="Zhu J.G."/>
            <person name="Ruan X.D."/>
            <person name="Zhao L."/>
            <person name="Wei J.T."/>
            <person name="Ye R.Z."/>
            <person name="Que T.C."/>
            <person name="Du C.H."/>
            <person name="Zhou Y.H."/>
            <person name="Cheng J.X."/>
            <person name="Dai P.F."/>
            <person name="Guo W.B."/>
            <person name="Han X.H."/>
            <person name="Huang E.J."/>
            <person name="Li L.F."/>
            <person name="Wei W."/>
            <person name="Gao Y.C."/>
            <person name="Liu J.Z."/>
            <person name="Shao H.Z."/>
            <person name="Wang X."/>
            <person name="Wang C.C."/>
            <person name="Yang T.C."/>
            <person name="Huo Q.B."/>
            <person name="Li W."/>
            <person name="Chen H.Y."/>
            <person name="Chen S.E."/>
            <person name="Zhou L.G."/>
            <person name="Ni X.B."/>
            <person name="Tian J.H."/>
            <person name="Sheng Y."/>
            <person name="Liu T."/>
            <person name="Pan Y.S."/>
            <person name="Xia L.Y."/>
            <person name="Li J."/>
            <person name="Zhao F."/>
            <person name="Cao W.C."/>
        </authorList>
    </citation>
    <scope>NUCLEOTIDE SEQUENCE</scope>
    <source>
        <strain evidence="1">Rmic-2018</strain>
    </source>
</reference>
<sequence>MARDRVTPTTIVNCFGKCGFFRIHKEVPEILSEFIESPIEGWECLDAGCSTDNFCTADDNLATFGARTVEDIVNEATSKVADSSDDGKEIYECDGEGPPLAAETARTRRPEACFGC</sequence>
<organism evidence="1 2">
    <name type="scientific">Rhipicephalus microplus</name>
    <name type="common">Cattle tick</name>
    <name type="synonym">Boophilus microplus</name>
    <dbReference type="NCBI Taxonomy" id="6941"/>
    <lineage>
        <taxon>Eukaryota</taxon>
        <taxon>Metazoa</taxon>
        <taxon>Ecdysozoa</taxon>
        <taxon>Arthropoda</taxon>
        <taxon>Chelicerata</taxon>
        <taxon>Arachnida</taxon>
        <taxon>Acari</taxon>
        <taxon>Parasitiformes</taxon>
        <taxon>Ixodida</taxon>
        <taxon>Ixodoidea</taxon>
        <taxon>Ixodidae</taxon>
        <taxon>Rhipicephalinae</taxon>
        <taxon>Rhipicephalus</taxon>
        <taxon>Boophilus</taxon>
    </lineage>
</organism>
<comment type="caution">
    <text evidence="1">The sequence shown here is derived from an EMBL/GenBank/DDBJ whole genome shotgun (WGS) entry which is preliminary data.</text>
</comment>
<dbReference type="Proteomes" id="UP000821866">
    <property type="component" value="Unassembled WGS sequence"/>
</dbReference>
<dbReference type="EMBL" id="JABSTU010000007">
    <property type="protein sequence ID" value="KAH8026047.1"/>
    <property type="molecule type" value="Genomic_DNA"/>
</dbReference>
<keyword evidence="2" id="KW-1185">Reference proteome</keyword>
<dbReference type="AlphaFoldDB" id="A0A9J6DV22"/>
<reference evidence="1" key="2">
    <citation type="submission" date="2021-09" db="EMBL/GenBank/DDBJ databases">
        <authorList>
            <person name="Jia N."/>
            <person name="Wang J."/>
            <person name="Shi W."/>
            <person name="Du L."/>
            <person name="Sun Y."/>
            <person name="Zhan W."/>
            <person name="Jiang J."/>
            <person name="Wang Q."/>
            <person name="Zhang B."/>
            <person name="Ji P."/>
            <person name="Sakyi L.B."/>
            <person name="Cui X."/>
            <person name="Yuan T."/>
            <person name="Jiang B."/>
            <person name="Yang W."/>
            <person name="Lam T.T.-Y."/>
            <person name="Chang Q."/>
            <person name="Ding S."/>
            <person name="Wang X."/>
            <person name="Zhu J."/>
            <person name="Ruan X."/>
            <person name="Zhao L."/>
            <person name="Wei J."/>
            <person name="Que T."/>
            <person name="Du C."/>
            <person name="Cheng J."/>
            <person name="Dai P."/>
            <person name="Han X."/>
            <person name="Huang E."/>
            <person name="Gao Y."/>
            <person name="Liu J."/>
            <person name="Shao H."/>
            <person name="Ye R."/>
            <person name="Li L."/>
            <person name="Wei W."/>
            <person name="Wang X."/>
            <person name="Wang C."/>
            <person name="Huo Q."/>
            <person name="Li W."/>
            <person name="Guo W."/>
            <person name="Chen H."/>
            <person name="Chen S."/>
            <person name="Zhou L."/>
            <person name="Zhou L."/>
            <person name="Ni X."/>
            <person name="Tian J."/>
            <person name="Zhou Y."/>
            <person name="Sheng Y."/>
            <person name="Liu T."/>
            <person name="Pan Y."/>
            <person name="Xia L."/>
            <person name="Li J."/>
            <person name="Zhao F."/>
            <person name="Cao W."/>
        </authorList>
    </citation>
    <scope>NUCLEOTIDE SEQUENCE</scope>
    <source>
        <strain evidence="1">Rmic-2018</strain>
        <tissue evidence="1">Larvae</tissue>
    </source>
</reference>
<gene>
    <name evidence="1" type="ORF">HPB51_015396</name>
</gene>
<evidence type="ECO:0000313" key="2">
    <source>
        <dbReference type="Proteomes" id="UP000821866"/>
    </source>
</evidence>
<proteinExistence type="predicted"/>
<accession>A0A9J6DV22</accession>
<protein>
    <submittedName>
        <fullName evidence="1">Uncharacterized protein</fullName>
    </submittedName>
</protein>